<dbReference type="PANTHER" id="PTHR43832">
    <property type="match status" value="1"/>
</dbReference>
<dbReference type="EC" id="2.1.1.-" evidence="1"/>
<dbReference type="GO" id="GO:0032259">
    <property type="term" value="P:methylation"/>
    <property type="evidence" value="ECO:0007669"/>
    <property type="project" value="UniProtKB-KW"/>
</dbReference>
<name>A0A9X3N804_9ACTN</name>
<dbReference type="AlphaFoldDB" id="A0A9X3N804"/>
<sequence length="333" mass="37797">MLRSALLDRALTHPRLPDPALRFGSRLATRMRLKSEQAGGVEAQEDRLRSLVWHLSHGPISEREPPDDLPAAFYALFLGPREKYSCALWTTATDLPAAEEAMLALTCERAQVADGMDVLDLACGWGALAIWIAERYPAARVVGVTNSAAQREHIERRGLANLEVLTAEEALRSGRTFDRVLAVELLEHMRNWKELLHRVAAALTPDGRVFIQHFSHRSLAYRFEGAWASERLFTGTTMPSHDLLLRFQDDLVVEDRWAVAGFHYARTLRAWLERLDANSGPAVAILEHATTRKEARRRLAAWRLFLISAAEIWSRHDGDDWLVSHYFLAPRRR</sequence>
<gene>
    <name evidence="1" type="ORF">OJ997_12765</name>
</gene>
<accession>A0A9X3N804</accession>
<proteinExistence type="predicted"/>
<keyword evidence="2" id="KW-1185">Reference proteome</keyword>
<evidence type="ECO:0000313" key="1">
    <source>
        <dbReference type="EMBL" id="MDA0181171.1"/>
    </source>
</evidence>
<dbReference type="Proteomes" id="UP001147653">
    <property type="component" value="Unassembled WGS sequence"/>
</dbReference>
<dbReference type="PANTHER" id="PTHR43832:SF1">
    <property type="entry name" value="S-ADENOSYL-L-METHIONINE-DEPENDENT METHYLTRANSFERASES SUPERFAMILY PROTEIN"/>
    <property type="match status" value="1"/>
</dbReference>
<dbReference type="RefSeq" id="WP_270025481.1">
    <property type="nucleotide sequence ID" value="NZ_JAPDDP010000019.1"/>
</dbReference>
<keyword evidence="1" id="KW-0489">Methyltransferase</keyword>
<organism evidence="1 2">
    <name type="scientific">Solirubrobacter phytolaccae</name>
    <dbReference type="NCBI Taxonomy" id="1404360"/>
    <lineage>
        <taxon>Bacteria</taxon>
        <taxon>Bacillati</taxon>
        <taxon>Actinomycetota</taxon>
        <taxon>Thermoleophilia</taxon>
        <taxon>Solirubrobacterales</taxon>
        <taxon>Solirubrobacteraceae</taxon>
        <taxon>Solirubrobacter</taxon>
    </lineage>
</organism>
<dbReference type="SUPFAM" id="SSF53335">
    <property type="entry name" value="S-adenosyl-L-methionine-dependent methyltransferases"/>
    <property type="match status" value="1"/>
</dbReference>
<dbReference type="Gene3D" id="3.40.50.150">
    <property type="entry name" value="Vaccinia Virus protein VP39"/>
    <property type="match status" value="1"/>
</dbReference>
<dbReference type="InterPro" id="IPR029063">
    <property type="entry name" value="SAM-dependent_MTases_sf"/>
</dbReference>
<keyword evidence="1" id="KW-0808">Transferase</keyword>
<comment type="caution">
    <text evidence="1">The sequence shown here is derived from an EMBL/GenBank/DDBJ whole genome shotgun (WGS) entry which is preliminary data.</text>
</comment>
<protein>
    <submittedName>
        <fullName evidence="1">Class I SAM-dependent methyltransferase</fullName>
        <ecNumber evidence="1">2.1.1.-</ecNumber>
    </submittedName>
</protein>
<dbReference type="GO" id="GO:0008168">
    <property type="term" value="F:methyltransferase activity"/>
    <property type="evidence" value="ECO:0007669"/>
    <property type="project" value="UniProtKB-KW"/>
</dbReference>
<dbReference type="CDD" id="cd02440">
    <property type="entry name" value="AdoMet_MTases"/>
    <property type="match status" value="1"/>
</dbReference>
<reference evidence="1" key="1">
    <citation type="submission" date="2022-10" db="EMBL/GenBank/DDBJ databases">
        <title>The WGS of Solirubrobacter phytolaccae KCTC 29190.</title>
        <authorList>
            <person name="Jiang Z."/>
        </authorList>
    </citation>
    <scope>NUCLEOTIDE SEQUENCE</scope>
    <source>
        <strain evidence="1">KCTC 29190</strain>
    </source>
</reference>
<dbReference type="Pfam" id="PF02353">
    <property type="entry name" value="CMAS"/>
    <property type="match status" value="1"/>
</dbReference>
<dbReference type="EMBL" id="JAPDDP010000019">
    <property type="protein sequence ID" value="MDA0181171.1"/>
    <property type="molecule type" value="Genomic_DNA"/>
</dbReference>
<evidence type="ECO:0000313" key="2">
    <source>
        <dbReference type="Proteomes" id="UP001147653"/>
    </source>
</evidence>